<name>C7ZI53_FUSV7</name>
<dbReference type="HOGENOM" id="CLU_030571_1_1_1"/>
<accession>C7ZI53</accession>
<evidence type="ECO:0000256" key="4">
    <source>
        <dbReference type="ARBA" id="ARBA00022801"/>
    </source>
</evidence>
<evidence type="ECO:0000256" key="2">
    <source>
        <dbReference type="ARBA" id="ARBA00007749"/>
    </source>
</evidence>
<keyword evidence="4" id="KW-0378">Hydrolase</keyword>
<comment type="cofactor">
    <cofactor evidence="1">
        <name>Zn(2+)</name>
        <dbReference type="ChEBI" id="CHEBI:29105"/>
    </cofactor>
</comment>
<evidence type="ECO:0000256" key="5">
    <source>
        <dbReference type="ARBA" id="ARBA00022833"/>
    </source>
</evidence>
<evidence type="ECO:0000313" key="7">
    <source>
        <dbReference type="EMBL" id="EEU36383.1"/>
    </source>
</evidence>
<dbReference type="GO" id="GO:0046872">
    <property type="term" value="F:metal ion binding"/>
    <property type="evidence" value="ECO:0007669"/>
    <property type="project" value="UniProtKB-KW"/>
</dbReference>
<dbReference type="GeneID" id="9674366"/>
<dbReference type="PANTHER" id="PTHR42978">
    <property type="entry name" value="QUORUM-QUENCHING LACTONASE YTNP-RELATED-RELATED"/>
    <property type="match status" value="1"/>
</dbReference>
<dbReference type="SUPFAM" id="SSF56281">
    <property type="entry name" value="Metallo-hydrolase/oxidoreductase"/>
    <property type="match status" value="1"/>
</dbReference>
<dbReference type="InterPro" id="IPR051013">
    <property type="entry name" value="MBL_superfamily_lactonases"/>
</dbReference>
<sequence>MALNATTHPIASVRKELELDEPFSLPKSRSQNDIVKVSLAHYGRLATKRGSMCTNPLETPEEQHLRTKESLKVPIFGALIEKEGKSYLWDLGITKDYKYFSGLLKAFLDDVFTPVDLVPTSFAPRLVDEAGKGPIDAIFVSHAHSDHFGDPTAFPGDVPIIYGPGTAAWVQSGAPNVQLPREYLQQHPILEVGTGALGNGKRWQRIGPFDKGWDFFGDGSLWLIQAPGHCLGCQVALCRVTASPDTYILLAGDAAHSQSHYAPVMAGGTYGLLGKIRLPGEPEDVPASHYAYDDSDAAYETISKLIRLNRLGNVMTVAAHEYEMEAVLGMEPGDLSKPLTHWKATGLKEKKARLHLLPQRIPRAGLL</sequence>
<dbReference type="VEuPathDB" id="FungiDB:NECHADRAFT_86947"/>
<keyword evidence="5" id="KW-0862">Zinc</keyword>
<comment type="similarity">
    <text evidence="2">Belongs to the metallo-beta-lactamase superfamily.</text>
</comment>
<proteinExistence type="inferred from homology"/>
<dbReference type="EMBL" id="GG698929">
    <property type="protein sequence ID" value="EEU36383.1"/>
    <property type="molecule type" value="Genomic_DNA"/>
</dbReference>
<dbReference type="OrthoDB" id="10250730at2759"/>
<protein>
    <recommendedName>
        <fullName evidence="6">Metallo-beta-lactamase domain-containing protein</fullName>
    </recommendedName>
</protein>
<dbReference type="Proteomes" id="UP000005206">
    <property type="component" value="Chromosome 11"/>
</dbReference>
<dbReference type="AlphaFoldDB" id="C7ZI53"/>
<evidence type="ECO:0000313" key="8">
    <source>
        <dbReference type="Proteomes" id="UP000005206"/>
    </source>
</evidence>
<keyword evidence="8" id="KW-1185">Reference proteome</keyword>
<reference evidence="7 8" key="1">
    <citation type="journal article" date="2009" name="PLoS Genet.">
        <title>The genome of Nectria haematococca: contribution of supernumerary chromosomes to gene expansion.</title>
        <authorList>
            <person name="Coleman J.J."/>
            <person name="Rounsley S.D."/>
            <person name="Rodriguez-Carres M."/>
            <person name="Kuo A."/>
            <person name="Wasmann C.C."/>
            <person name="Grimwood J."/>
            <person name="Schmutz J."/>
            <person name="Taga M."/>
            <person name="White G.J."/>
            <person name="Zhou S."/>
            <person name="Schwartz D.C."/>
            <person name="Freitag M."/>
            <person name="Ma L.J."/>
            <person name="Danchin E.G."/>
            <person name="Henrissat B."/>
            <person name="Coutinho P.M."/>
            <person name="Nelson D.R."/>
            <person name="Straney D."/>
            <person name="Napoli C.A."/>
            <person name="Barker B.M."/>
            <person name="Gribskov M."/>
            <person name="Rep M."/>
            <person name="Kroken S."/>
            <person name="Molnar I."/>
            <person name="Rensing C."/>
            <person name="Kennell J.C."/>
            <person name="Zamora J."/>
            <person name="Farman M.L."/>
            <person name="Selker E.U."/>
            <person name="Salamov A."/>
            <person name="Shapiro H."/>
            <person name="Pangilinan J."/>
            <person name="Lindquist E."/>
            <person name="Lamers C."/>
            <person name="Grigoriev I.V."/>
            <person name="Geiser D.M."/>
            <person name="Covert S.F."/>
            <person name="Temporini E."/>
            <person name="Vanetten H.D."/>
        </authorList>
    </citation>
    <scope>NUCLEOTIDE SEQUENCE [LARGE SCALE GENOMIC DNA]</scope>
    <source>
        <strain evidence="8">ATCC MYA-4622 / CBS 123669 / FGSC 9596 / NRRL 45880 / 77-13-4</strain>
    </source>
</reference>
<dbReference type="GO" id="GO:0016787">
    <property type="term" value="F:hydrolase activity"/>
    <property type="evidence" value="ECO:0007669"/>
    <property type="project" value="UniProtKB-KW"/>
</dbReference>
<dbReference type="InterPro" id="IPR036866">
    <property type="entry name" value="RibonucZ/Hydroxyglut_hydro"/>
</dbReference>
<dbReference type="RefSeq" id="XP_003042096.1">
    <property type="nucleotide sequence ID" value="XM_003042050.1"/>
</dbReference>
<dbReference type="Pfam" id="PF00753">
    <property type="entry name" value="Lactamase_B"/>
    <property type="match status" value="1"/>
</dbReference>
<evidence type="ECO:0000259" key="6">
    <source>
        <dbReference type="SMART" id="SM00849"/>
    </source>
</evidence>
<keyword evidence="3" id="KW-0479">Metal-binding</keyword>
<dbReference type="KEGG" id="nhe:NECHADRAFT_86947"/>
<dbReference type="SMART" id="SM00849">
    <property type="entry name" value="Lactamase_B"/>
    <property type="match status" value="1"/>
</dbReference>
<dbReference type="OMA" id="SHTMHED"/>
<dbReference type="InterPro" id="IPR001279">
    <property type="entry name" value="Metallo-B-lactamas"/>
</dbReference>
<evidence type="ECO:0000256" key="1">
    <source>
        <dbReference type="ARBA" id="ARBA00001947"/>
    </source>
</evidence>
<organism evidence="7 8">
    <name type="scientific">Fusarium vanettenii (strain ATCC MYA-4622 / CBS 123669 / FGSC 9596 / NRRL 45880 / 77-13-4)</name>
    <name type="common">Fusarium solani subsp. pisi</name>
    <dbReference type="NCBI Taxonomy" id="660122"/>
    <lineage>
        <taxon>Eukaryota</taxon>
        <taxon>Fungi</taxon>
        <taxon>Dikarya</taxon>
        <taxon>Ascomycota</taxon>
        <taxon>Pezizomycotina</taxon>
        <taxon>Sordariomycetes</taxon>
        <taxon>Hypocreomycetidae</taxon>
        <taxon>Hypocreales</taxon>
        <taxon>Nectriaceae</taxon>
        <taxon>Fusarium</taxon>
        <taxon>Fusarium solani species complex</taxon>
        <taxon>Fusarium vanettenii</taxon>
    </lineage>
</organism>
<evidence type="ECO:0000256" key="3">
    <source>
        <dbReference type="ARBA" id="ARBA00022723"/>
    </source>
</evidence>
<feature type="domain" description="Metallo-beta-lactamase" evidence="6">
    <location>
        <begin position="74"/>
        <end position="289"/>
    </location>
</feature>
<gene>
    <name evidence="7" type="ORF">NECHADRAFT_86947</name>
</gene>
<dbReference type="Gene3D" id="3.60.15.10">
    <property type="entry name" value="Ribonuclease Z/Hydroxyacylglutathione hydrolase-like"/>
    <property type="match status" value="1"/>
</dbReference>
<dbReference type="PANTHER" id="PTHR42978:SF2">
    <property type="entry name" value="102 KBASES UNSTABLE REGION: FROM 1 TO 119443"/>
    <property type="match status" value="1"/>
</dbReference>
<dbReference type="InParanoid" id="C7ZI53"/>